<sequence length="191" mass="20295">MQRFLTSKPPAPVRWQHFGHAAIGKAQAHTIALQQHQLALHTGEGRERRILFDLGHGQAQRPVIALCRQAQDLAGPAKSIPPAFAAIVQAGNHLARGVQQGVEIHRRIASRRAPSRITAGRACPGHHTRRPAAANASASPGRGSRRTPSCRHATHRSAAWPPTGAPPGSPGCGQAAPATARWPGSRRARHG</sequence>
<name>A0A9P6Y4S6_9FUNG</name>
<comment type="caution">
    <text evidence="2">The sequence shown here is derived from an EMBL/GenBank/DDBJ whole genome shotgun (WGS) entry which is preliminary data.</text>
</comment>
<feature type="compositionally biased region" description="Low complexity" evidence="1">
    <location>
        <begin position="131"/>
        <end position="142"/>
    </location>
</feature>
<evidence type="ECO:0000256" key="1">
    <source>
        <dbReference type="SAM" id="MobiDB-lite"/>
    </source>
</evidence>
<dbReference type="EMBL" id="JAANIU010007186">
    <property type="protein sequence ID" value="KAG1538705.1"/>
    <property type="molecule type" value="Genomic_DNA"/>
</dbReference>
<feature type="compositionally biased region" description="Basic residues" evidence="1">
    <location>
        <begin position="143"/>
        <end position="155"/>
    </location>
</feature>
<feature type="region of interest" description="Disordered" evidence="1">
    <location>
        <begin position="112"/>
        <end position="191"/>
    </location>
</feature>
<evidence type="ECO:0000313" key="2">
    <source>
        <dbReference type="EMBL" id="KAG1538705.1"/>
    </source>
</evidence>
<proteinExistence type="predicted"/>
<reference evidence="2 3" key="1">
    <citation type="journal article" date="2020" name="Microb. Genom.">
        <title>Genetic diversity of clinical and environmental Mucorales isolates obtained from an investigation of mucormycosis cases among solid organ transplant recipients.</title>
        <authorList>
            <person name="Nguyen M.H."/>
            <person name="Kaul D."/>
            <person name="Muto C."/>
            <person name="Cheng S.J."/>
            <person name="Richter R.A."/>
            <person name="Bruno V.M."/>
            <person name="Liu G."/>
            <person name="Beyhan S."/>
            <person name="Sundermann A.J."/>
            <person name="Mounaud S."/>
            <person name="Pasculle A.W."/>
            <person name="Nierman W.C."/>
            <person name="Driscoll E."/>
            <person name="Cumbie R."/>
            <person name="Clancy C.J."/>
            <person name="Dupont C.L."/>
        </authorList>
    </citation>
    <scope>NUCLEOTIDE SEQUENCE [LARGE SCALE GENOMIC DNA]</scope>
    <source>
        <strain evidence="2 3">GL24</strain>
    </source>
</reference>
<dbReference type="AlphaFoldDB" id="A0A9P6Y4S6"/>
<accession>A0A9P6Y4S6</accession>
<gene>
    <name evidence="2" type="ORF">G6F50_014625</name>
</gene>
<dbReference type="Proteomes" id="UP000740926">
    <property type="component" value="Unassembled WGS sequence"/>
</dbReference>
<organism evidence="2 3">
    <name type="scientific">Rhizopus delemar</name>
    <dbReference type="NCBI Taxonomy" id="936053"/>
    <lineage>
        <taxon>Eukaryota</taxon>
        <taxon>Fungi</taxon>
        <taxon>Fungi incertae sedis</taxon>
        <taxon>Mucoromycota</taxon>
        <taxon>Mucoromycotina</taxon>
        <taxon>Mucoromycetes</taxon>
        <taxon>Mucorales</taxon>
        <taxon>Mucorineae</taxon>
        <taxon>Rhizopodaceae</taxon>
        <taxon>Rhizopus</taxon>
    </lineage>
</organism>
<evidence type="ECO:0000313" key="3">
    <source>
        <dbReference type="Proteomes" id="UP000740926"/>
    </source>
</evidence>
<protein>
    <submittedName>
        <fullName evidence="2">Uncharacterized protein</fullName>
    </submittedName>
</protein>
<keyword evidence="3" id="KW-1185">Reference proteome</keyword>